<evidence type="ECO:0000313" key="1">
    <source>
        <dbReference type="EMBL" id="CAB4203063.1"/>
    </source>
</evidence>
<accession>A0A6J5S3C0</accession>
<reference evidence="1" key="1">
    <citation type="submission" date="2020-05" db="EMBL/GenBank/DDBJ databases">
        <authorList>
            <person name="Chiriac C."/>
            <person name="Salcher M."/>
            <person name="Ghai R."/>
            <person name="Kavagutti S V."/>
        </authorList>
    </citation>
    <scope>NUCLEOTIDE SEQUENCE</scope>
</reference>
<proteinExistence type="predicted"/>
<protein>
    <submittedName>
        <fullName evidence="1">Uncharacterized protein</fullName>
    </submittedName>
</protein>
<gene>
    <name evidence="1" type="ORF">UFOVP1365_54</name>
</gene>
<sequence>MSKIYLNETAEILELKKYIAKLEAEVTYFEKDMLSGDGHHCESCGRVRHVNDCDNIDGYYTCSPECTRKIEADIKADEESKNDAAWTYDNR</sequence>
<name>A0A6J5S3C0_9CAUD</name>
<organism evidence="1">
    <name type="scientific">uncultured Caudovirales phage</name>
    <dbReference type="NCBI Taxonomy" id="2100421"/>
    <lineage>
        <taxon>Viruses</taxon>
        <taxon>Duplodnaviria</taxon>
        <taxon>Heunggongvirae</taxon>
        <taxon>Uroviricota</taxon>
        <taxon>Caudoviricetes</taxon>
        <taxon>Peduoviridae</taxon>
        <taxon>Maltschvirus</taxon>
        <taxon>Maltschvirus maltsch</taxon>
    </lineage>
</organism>
<dbReference type="EMBL" id="LR797316">
    <property type="protein sequence ID" value="CAB4203063.1"/>
    <property type="molecule type" value="Genomic_DNA"/>
</dbReference>